<dbReference type="SUPFAM" id="SSF51556">
    <property type="entry name" value="Metallo-dependent hydrolases"/>
    <property type="match status" value="1"/>
</dbReference>
<comment type="caution">
    <text evidence="2">The sequence shown here is derived from an EMBL/GenBank/DDBJ whole genome shotgun (WGS) entry which is preliminary data.</text>
</comment>
<feature type="domain" description="Amidohydrolase-related" evidence="1">
    <location>
        <begin position="16"/>
        <end position="281"/>
    </location>
</feature>
<accession>A0A916SNH8</accession>
<dbReference type="EMBL" id="BMIG01000011">
    <property type="protein sequence ID" value="GGB06151.1"/>
    <property type="molecule type" value="Genomic_DNA"/>
</dbReference>
<dbReference type="PANTHER" id="PTHR35563">
    <property type="entry name" value="BARREL METAL-DEPENDENT HYDROLASE, PUTATIVE (AFU_ORTHOLOGUE AFUA_1G16240)-RELATED"/>
    <property type="match status" value="1"/>
</dbReference>
<dbReference type="InterPro" id="IPR032466">
    <property type="entry name" value="Metal_Hydrolase"/>
</dbReference>
<dbReference type="Gene3D" id="3.20.20.140">
    <property type="entry name" value="Metal-dependent hydrolases"/>
    <property type="match status" value="1"/>
</dbReference>
<dbReference type="GO" id="GO:0016787">
    <property type="term" value="F:hydrolase activity"/>
    <property type="evidence" value="ECO:0007669"/>
    <property type="project" value="UniProtKB-KW"/>
</dbReference>
<dbReference type="RefSeq" id="WP_229676357.1">
    <property type="nucleotide sequence ID" value="NZ_BMIG01000011.1"/>
</dbReference>
<evidence type="ECO:0000313" key="3">
    <source>
        <dbReference type="Proteomes" id="UP000620596"/>
    </source>
</evidence>
<dbReference type="InterPro" id="IPR006680">
    <property type="entry name" value="Amidohydro-rel"/>
</dbReference>
<dbReference type="Pfam" id="PF04909">
    <property type="entry name" value="Amidohydro_2"/>
    <property type="match status" value="1"/>
</dbReference>
<name>A0A916SNH8_9BURK</name>
<dbReference type="InterPro" id="IPR052358">
    <property type="entry name" value="Aro_Compnd_Degr_Hydrolases"/>
</dbReference>
<keyword evidence="3" id="KW-1185">Reference proteome</keyword>
<reference evidence="2" key="1">
    <citation type="journal article" date="2014" name="Int. J. Syst. Evol. Microbiol.">
        <title>Complete genome sequence of Corynebacterium casei LMG S-19264T (=DSM 44701T), isolated from a smear-ripened cheese.</title>
        <authorList>
            <consortium name="US DOE Joint Genome Institute (JGI-PGF)"/>
            <person name="Walter F."/>
            <person name="Albersmeier A."/>
            <person name="Kalinowski J."/>
            <person name="Ruckert C."/>
        </authorList>
    </citation>
    <scope>NUCLEOTIDE SEQUENCE</scope>
    <source>
        <strain evidence="2">CGMCC 1.15322</strain>
    </source>
</reference>
<evidence type="ECO:0000259" key="1">
    <source>
        <dbReference type="Pfam" id="PF04909"/>
    </source>
</evidence>
<sequence>MSPMTVDASIYSAPKVDCHCHVLNPEGFAYATDVAYRPAGQETGSADYFLQVLDAYGVKHALLVGPNSGYGTDNRCMLSAIARSNGRFKGIAVVPNDAPRSYLQELKAQGIVGAAFNFSLHGLDHYRTAAPLLARLGELGMFVQIQVEGSQLSSLSPLLLDAGAKILIDHCGRPDLARGVKGDGFAALLALANSQRATVKLSGFAKFSAQDFPFADTAAFTGALLQAFGPEHCVWASDWPFLKASRRLDYGPLMQLLVQSVPDAEDRHKILWSTPLRLFGFGAA</sequence>
<keyword evidence="2" id="KW-0378">Hydrolase</keyword>
<reference evidence="2" key="2">
    <citation type="submission" date="2020-09" db="EMBL/GenBank/DDBJ databases">
        <authorList>
            <person name="Sun Q."/>
            <person name="Zhou Y."/>
        </authorList>
    </citation>
    <scope>NUCLEOTIDE SEQUENCE</scope>
    <source>
        <strain evidence="2">CGMCC 1.15322</strain>
    </source>
</reference>
<dbReference type="PANTHER" id="PTHR35563:SF2">
    <property type="entry name" value="BARREL METAL-DEPENDENT HYDROLASE, PUTATIVE (AFU_ORTHOLOGUE AFUA_1G16240)-RELATED"/>
    <property type="match status" value="1"/>
</dbReference>
<gene>
    <name evidence="2" type="ORF">GCM10011496_28810</name>
</gene>
<proteinExistence type="predicted"/>
<evidence type="ECO:0000313" key="2">
    <source>
        <dbReference type="EMBL" id="GGB06151.1"/>
    </source>
</evidence>
<protein>
    <submittedName>
        <fullName evidence="2">2-pyrone-4,6-dicarboxylate hydrolase</fullName>
    </submittedName>
</protein>
<dbReference type="Proteomes" id="UP000620596">
    <property type="component" value="Unassembled WGS sequence"/>
</dbReference>
<organism evidence="2 3">
    <name type="scientific">Polaromonas eurypsychrophila</name>
    <dbReference type="NCBI Taxonomy" id="1614635"/>
    <lineage>
        <taxon>Bacteria</taxon>
        <taxon>Pseudomonadati</taxon>
        <taxon>Pseudomonadota</taxon>
        <taxon>Betaproteobacteria</taxon>
        <taxon>Burkholderiales</taxon>
        <taxon>Comamonadaceae</taxon>
        <taxon>Polaromonas</taxon>
    </lineage>
</organism>
<dbReference type="AlphaFoldDB" id="A0A916SNH8"/>